<keyword evidence="3" id="KW-0408">Iron</keyword>
<dbReference type="Gene3D" id="1.25.40.10">
    <property type="entry name" value="Tetratricopeptide repeat domain"/>
    <property type="match status" value="1"/>
</dbReference>
<proteinExistence type="inferred from homology"/>
<dbReference type="Gene3D" id="3.40.50.300">
    <property type="entry name" value="P-loop containing nucleotide triphosphate hydrolases"/>
    <property type="match status" value="1"/>
</dbReference>
<dbReference type="InterPro" id="IPR041664">
    <property type="entry name" value="AAA_16"/>
</dbReference>
<reference evidence="8 9" key="1">
    <citation type="submission" date="2019-02" db="EMBL/GenBank/DDBJ databases">
        <title>Complete Genome Sequence and Methylome Analysis of Sphaerotilus natans subsp. sulfidivorans D-507.</title>
        <authorList>
            <person name="Fomenkov A."/>
            <person name="Gridneva E."/>
            <person name="Smolyakov D."/>
            <person name="Dubinina G."/>
            <person name="Vincze T."/>
            <person name="Grabovich M."/>
            <person name="Roberts R.J."/>
        </authorList>
    </citation>
    <scope>NUCLEOTIDE SEQUENCE [LARGE SCALE GENOMIC DNA]</scope>
    <source>
        <strain evidence="8 9">D-507</strain>
    </source>
</reference>
<dbReference type="InterPro" id="IPR029052">
    <property type="entry name" value="Metallo-depent_PP-like"/>
</dbReference>
<feature type="domain" description="Calcineurin-like phosphoesterase" evidence="5">
    <location>
        <begin position="7"/>
        <end position="264"/>
    </location>
</feature>
<dbReference type="KEGG" id="snn:EWH46_15725"/>
<gene>
    <name evidence="7" type="ORF">ABIC99_000885</name>
    <name evidence="8" type="ORF">EWH46_15725</name>
</gene>
<dbReference type="PANTHER" id="PTHR42988:SF2">
    <property type="entry name" value="CYCLIC NUCLEOTIDE PHOSPHODIESTERASE CBUA0032-RELATED"/>
    <property type="match status" value="1"/>
</dbReference>
<reference evidence="7 10" key="2">
    <citation type="submission" date="2024-06" db="EMBL/GenBank/DDBJ databases">
        <title>Genomic Encyclopedia of Type Strains, Phase IV (KMG-IV): sequencing the most valuable type-strain genomes for metagenomic binning, comparative biology and taxonomic classification.</title>
        <authorList>
            <person name="Goeker M."/>
        </authorList>
    </citation>
    <scope>NUCLEOTIDE SEQUENCE [LARGE SCALE GENOMIC DNA]</scope>
    <source>
        <strain evidence="7 10">D-501</strain>
    </source>
</reference>
<evidence type="ECO:0000313" key="7">
    <source>
        <dbReference type="EMBL" id="MET3603101.1"/>
    </source>
</evidence>
<evidence type="ECO:0000313" key="9">
    <source>
        <dbReference type="Proteomes" id="UP000323522"/>
    </source>
</evidence>
<keyword evidence="1" id="KW-0479">Metal-binding</keyword>
<protein>
    <submittedName>
        <fullName evidence="8">Metallophosphatase</fullName>
    </submittedName>
    <submittedName>
        <fullName evidence="7">Tetratricopeptide (TPR) repeat protein/calcineurin-like phosphoesterase family protein</fullName>
    </submittedName>
</protein>
<dbReference type="Proteomes" id="UP001549111">
    <property type="component" value="Unassembled WGS sequence"/>
</dbReference>
<dbReference type="EMBL" id="CP035708">
    <property type="protein sequence ID" value="QEN02071.1"/>
    <property type="molecule type" value="Genomic_DNA"/>
</dbReference>
<feature type="domain" description="Orc1-like AAA ATPase" evidence="6">
    <location>
        <begin position="358"/>
        <end position="503"/>
    </location>
</feature>
<dbReference type="EMBL" id="JBEPLS010000002">
    <property type="protein sequence ID" value="MET3603101.1"/>
    <property type="molecule type" value="Genomic_DNA"/>
</dbReference>
<organism evidence="8 9">
    <name type="scientific">Sphaerotilus sulfidivorans</name>
    <dbReference type="NCBI Taxonomy" id="639200"/>
    <lineage>
        <taxon>Bacteria</taxon>
        <taxon>Pseudomonadati</taxon>
        <taxon>Pseudomonadota</taxon>
        <taxon>Betaproteobacteria</taxon>
        <taxon>Burkholderiales</taxon>
        <taxon>Sphaerotilaceae</taxon>
        <taxon>Sphaerotilus</taxon>
    </lineage>
</organism>
<comment type="similarity">
    <text evidence="4">Belongs to the cyclic nucleotide phosphodiesterase class-III family.</text>
</comment>
<evidence type="ECO:0000256" key="2">
    <source>
        <dbReference type="ARBA" id="ARBA00022801"/>
    </source>
</evidence>
<dbReference type="GO" id="GO:0046872">
    <property type="term" value="F:metal ion binding"/>
    <property type="evidence" value="ECO:0007669"/>
    <property type="project" value="UniProtKB-KW"/>
</dbReference>
<evidence type="ECO:0000256" key="1">
    <source>
        <dbReference type="ARBA" id="ARBA00022723"/>
    </source>
</evidence>
<dbReference type="RefSeq" id="WP_149504703.1">
    <property type="nucleotide sequence ID" value="NZ_CP035708.1"/>
</dbReference>
<dbReference type="Pfam" id="PF13191">
    <property type="entry name" value="AAA_16"/>
    <property type="match status" value="1"/>
</dbReference>
<dbReference type="SUPFAM" id="SSF48452">
    <property type="entry name" value="TPR-like"/>
    <property type="match status" value="1"/>
</dbReference>
<evidence type="ECO:0000259" key="5">
    <source>
        <dbReference type="Pfam" id="PF00149"/>
    </source>
</evidence>
<accession>A0A5C1Q3C7</accession>
<keyword evidence="10" id="KW-1185">Reference proteome</keyword>
<evidence type="ECO:0000256" key="4">
    <source>
        <dbReference type="ARBA" id="ARBA00025742"/>
    </source>
</evidence>
<dbReference type="Gene3D" id="3.60.21.10">
    <property type="match status" value="1"/>
</dbReference>
<dbReference type="SUPFAM" id="SSF56300">
    <property type="entry name" value="Metallo-dependent phosphatases"/>
    <property type="match status" value="1"/>
</dbReference>
<sequence length="1016" mass="111608">MSDRRTLRILHLSDLHIGKERTSGWRMRRVLGEAWTRNLHDIAADGPVDLVCFTGDLAQSGQAAQYEEASRFVDEVLRVLKVPKARFFCVPGNHDVDRTIASDAWREMRDGAWEVSPQAYARWLAGGRAPRGFDAAWPDALLRRQAAYRDWLDAAGLSAQRPEHGPHGRFGYRISLDDLGLEAPLHVVGLDSAWLAGDDDDAGKLRLTDEQVVRLLTDERGERLPGWTIALVHHPLSDLADGREAQRLLSEFGVSLLLHGHLHDAEVSRWTTPAASLHVSAAGSLYETDQFPNGVQLLDVQLPKGRPIEPRHLWARCWSGRSGRGHWHNDDGLYPGSVGGKLRLVPPDPPDHPFTPGKFIGRDDELAKLQRALLPEDGSTRHPTVLCCAIEGMAGVGKTRLAEHFIAEHWLPALGLPEDTDPATVCQRLILDPQALEPPTALGLGRTLTDRLRAHGPDEGLWDRLKAALSMGGPQGGPWLLLIENVDAAAQAQAVGELVNRLPGVPILVTARYQKLGSTGWTRVPVAPMSAHDARKLLLAEVEPDGHPLTDAEADDLAQRLGRLPLALHIAASHLSLGLTPQAFLDELRRAGLDLPPAEPGDPRLSADRARAVVRSSFELSWRHWCAGGPGADPAWQQALVALAHGPANPTGLSLSAAITAIDEALYPVFAVAAARLSLLQYQPAARMTQLHPLIAEFLRQQPEPTEATVTERLGGWFLPLLPETGDERQRDAWARVEQEVESLAHWLAAVPVEQGPAVERAAKDYATTRGPYALWQQFCERLIASHDDPAILSNVLWTQAQVLERGGQLSAAQDAARRKADLDQARGEEHGAALALGQIADVLQARGELEEALRIRREEALPVYEKLGDVRERAVTMGKIADVLQARGELEEALRIRREEELPVYEKLGDVRSRAVTMGKIADVLQARGELEEALRIRREEALPVYEKLGDVRSLLVGRTNLAICLAMRGQIEDAPEMIDLLRRAFGAARRLGLPEAKQIADVFEQIFGVEIPEV</sequence>
<dbReference type="Proteomes" id="UP000323522">
    <property type="component" value="Chromosome"/>
</dbReference>
<dbReference type="InterPro" id="IPR011990">
    <property type="entry name" value="TPR-like_helical_dom_sf"/>
</dbReference>
<dbReference type="PANTHER" id="PTHR42988">
    <property type="entry name" value="PHOSPHOHYDROLASE"/>
    <property type="match status" value="1"/>
</dbReference>
<dbReference type="Pfam" id="PF00149">
    <property type="entry name" value="Metallophos"/>
    <property type="match status" value="1"/>
</dbReference>
<evidence type="ECO:0000313" key="8">
    <source>
        <dbReference type="EMBL" id="QEN02071.1"/>
    </source>
</evidence>
<dbReference type="OrthoDB" id="9811542at2"/>
<evidence type="ECO:0000313" key="10">
    <source>
        <dbReference type="Proteomes" id="UP001549111"/>
    </source>
</evidence>
<dbReference type="InterPro" id="IPR027417">
    <property type="entry name" value="P-loop_NTPase"/>
</dbReference>
<evidence type="ECO:0000256" key="3">
    <source>
        <dbReference type="ARBA" id="ARBA00023004"/>
    </source>
</evidence>
<dbReference type="GO" id="GO:0016787">
    <property type="term" value="F:hydrolase activity"/>
    <property type="evidence" value="ECO:0007669"/>
    <property type="project" value="UniProtKB-KW"/>
</dbReference>
<dbReference type="InterPro" id="IPR050884">
    <property type="entry name" value="CNP_phosphodiesterase-III"/>
</dbReference>
<dbReference type="InterPro" id="IPR004843">
    <property type="entry name" value="Calcineurin-like_PHP"/>
</dbReference>
<dbReference type="SUPFAM" id="SSF52540">
    <property type="entry name" value="P-loop containing nucleoside triphosphate hydrolases"/>
    <property type="match status" value="1"/>
</dbReference>
<name>A0A5C1Q3C7_9BURK</name>
<evidence type="ECO:0000259" key="6">
    <source>
        <dbReference type="Pfam" id="PF13191"/>
    </source>
</evidence>
<keyword evidence="2" id="KW-0378">Hydrolase</keyword>
<dbReference type="AlphaFoldDB" id="A0A5C1Q3C7"/>